<dbReference type="VEuPathDB" id="FungiDB:MGYG_07630"/>
<dbReference type="STRING" id="535722.E4V3P9"/>
<dbReference type="PANTHER" id="PTHR46494:SF1">
    <property type="entry name" value="CORA FAMILY METAL ION TRANSPORTER (EUROFUNG)"/>
    <property type="match status" value="1"/>
</dbReference>
<feature type="compositionally biased region" description="Basic residues" evidence="8">
    <location>
        <begin position="233"/>
        <end position="242"/>
    </location>
</feature>
<evidence type="ECO:0008006" key="12">
    <source>
        <dbReference type="Google" id="ProtNLM"/>
    </source>
</evidence>
<evidence type="ECO:0000256" key="3">
    <source>
        <dbReference type="ARBA" id="ARBA00022448"/>
    </source>
</evidence>
<dbReference type="OrthoDB" id="165352at2759"/>
<keyword evidence="11" id="KW-1185">Reference proteome</keyword>
<evidence type="ECO:0000256" key="9">
    <source>
        <dbReference type="SAM" id="Phobius"/>
    </source>
</evidence>
<organism evidence="11">
    <name type="scientific">Arthroderma gypseum (strain ATCC MYA-4604 / CBS 118893)</name>
    <name type="common">Microsporum gypseum</name>
    <dbReference type="NCBI Taxonomy" id="535722"/>
    <lineage>
        <taxon>Eukaryota</taxon>
        <taxon>Fungi</taxon>
        <taxon>Dikarya</taxon>
        <taxon>Ascomycota</taxon>
        <taxon>Pezizomycotina</taxon>
        <taxon>Eurotiomycetes</taxon>
        <taxon>Eurotiomycetidae</taxon>
        <taxon>Onygenales</taxon>
        <taxon>Arthrodermataceae</taxon>
        <taxon>Nannizzia</taxon>
    </lineage>
</organism>
<keyword evidence="5 9" id="KW-0812">Transmembrane</keyword>
<accession>E4V3P9</accession>
<evidence type="ECO:0000256" key="4">
    <source>
        <dbReference type="ARBA" id="ARBA00022475"/>
    </source>
</evidence>
<proteinExistence type="inferred from homology"/>
<feature type="region of interest" description="Disordered" evidence="8">
    <location>
        <begin position="256"/>
        <end position="289"/>
    </location>
</feature>
<dbReference type="eggNOG" id="ENOG502QVFZ">
    <property type="taxonomic scope" value="Eukaryota"/>
</dbReference>
<evidence type="ECO:0000256" key="5">
    <source>
        <dbReference type="ARBA" id="ARBA00022692"/>
    </source>
</evidence>
<comment type="similarity">
    <text evidence="2">Belongs to the CorA metal ion transporter (MIT) (TC 1.A.35) family.</text>
</comment>
<feature type="region of interest" description="Disordered" evidence="8">
    <location>
        <begin position="32"/>
        <end position="96"/>
    </location>
</feature>
<dbReference type="GeneID" id="10025626"/>
<evidence type="ECO:0000313" key="10">
    <source>
        <dbReference type="EMBL" id="EFR04623.1"/>
    </source>
</evidence>
<dbReference type="OMA" id="HCIIITE"/>
<dbReference type="RefSeq" id="XP_003170386.1">
    <property type="nucleotide sequence ID" value="XM_003170338.1"/>
</dbReference>
<feature type="region of interest" description="Disordered" evidence="8">
    <location>
        <begin position="1"/>
        <end position="20"/>
    </location>
</feature>
<dbReference type="Pfam" id="PF01544">
    <property type="entry name" value="CorA"/>
    <property type="match status" value="1"/>
</dbReference>
<dbReference type="Gene3D" id="1.20.58.340">
    <property type="entry name" value="Magnesium transport protein CorA, transmembrane region"/>
    <property type="match status" value="2"/>
</dbReference>
<protein>
    <recommendedName>
        <fullName evidence="12">Magnesium and cobalt transporter CorA</fullName>
    </recommendedName>
</protein>
<dbReference type="InParanoid" id="E4V3P9"/>
<feature type="compositionally biased region" description="Acidic residues" evidence="8">
    <location>
        <begin position="210"/>
        <end position="223"/>
    </location>
</feature>
<dbReference type="GO" id="GO:0015095">
    <property type="term" value="F:magnesium ion transmembrane transporter activity"/>
    <property type="evidence" value="ECO:0007669"/>
    <property type="project" value="TreeGrafter"/>
</dbReference>
<dbReference type="GO" id="GO:0005886">
    <property type="term" value="C:plasma membrane"/>
    <property type="evidence" value="ECO:0007669"/>
    <property type="project" value="UniProtKB-SubCell"/>
</dbReference>
<evidence type="ECO:0000256" key="7">
    <source>
        <dbReference type="ARBA" id="ARBA00023136"/>
    </source>
</evidence>
<dbReference type="Proteomes" id="UP000002669">
    <property type="component" value="Unassembled WGS sequence"/>
</dbReference>
<evidence type="ECO:0000256" key="8">
    <source>
        <dbReference type="SAM" id="MobiDB-lite"/>
    </source>
</evidence>
<dbReference type="EMBL" id="DS989828">
    <property type="protein sequence ID" value="EFR04623.1"/>
    <property type="molecule type" value="Genomic_DNA"/>
</dbReference>
<dbReference type="SUPFAM" id="SSF144083">
    <property type="entry name" value="Magnesium transport protein CorA, transmembrane region"/>
    <property type="match status" value="1"/>
</dbReference>
<feature type="transmembrane region" description="Helical" evidence="9">
    <location>
        <begin position="572"/>
        <end position="590"/>
    </location>
</feature>
<evidence type="ECO:0000256" key="2">
    <source>
        <dbReference type="ARBA" id="ARBA00009765"/>
    </source>
</evidence>
<keyword evidence="6 9" id="KW-1133">Transmembrane helix</keyword>
<dbReference type="GO" id="GO:0000287">
    <property type="term" value="F:magnesium ion binding"/>
    <property type="evidence" value="ECO:0007669"/>
    <property type="project" value="TreeGrafter"/>
</dbReference>
<dbReference type="InterPro" id="IPR002523">
    <property type="entry name" value="MgTranspt_CorA/ZnTranspt_ZntB"/>
</dbReference>
<name>E4V3P9_ARTGP</name>
<feature type="region of interest" description="Disordered" evidence="8">
    <location>
        <begin position="206"/>
        <end position="242"/>
    </location>
</feature>
<dbReference type="GO" id="GO:0050897">
    <property type="term" value="F:cobalt ion binding"/>
    <property type="evidence" value="ECO:0007669"/>
    <property type="project" value="TreeGrafter"/>
</dbReference>
<keyword evidence="4" id="KW-1003">Cell membrane</keyword>
<gene>
    <name evidence="10" type="ORF">MGYG_07630</name>
</gene>
<keyword evidence="3" id="KW-0813">Transport</keyword>
<dbReference type="AlphaFoldDB" id="E4V3P9"/>
<dbReference type="SUPFAM" id="SSF143865">
    <property type="entry name" value="CorA soluble domain-like"/>
    <property type="match status" value="1"/>
</dbReference>
<evidence type="ECO:0000313" key="11">
    <source>
        <dbReference type="Proteomes" id="UP000002669"/>
    </source>
</evidence>
<dbReference type="HOGENOM" id="CLU_015119_2_0_1"/>
<sequence>MALGRSDSLNGSDISPCATDVEAQAGGEAFRLEAFPSASPTTTRNPIGLEAQSSLRRRSRRSTTARPYYPEVHSPNWHPGEEPGIDPTDPSLPTSFADEGTLLQAQLYQQCDITVVDFSHDLMRMYHLDNATLVPFLEREREPWVQCRWINVNGLSWDVVRLLANHKHLHRLAVEDLMHSVNRTKVDWFSDHTFIVLAMQKLVKHRNPDEDSEVESESDDEETVHETDDSKPPSHHSKKKKRGVIMTALMDMFVPKYQQRRPRLNGTKRSPTDPQQEAPASPPRAIRSLQRFRGGPNEDRIDFMERHAVLGPKGLGVGIEQVSLFLHSDNSVTSFFEASADDIETPIIQRLRSPGTILRQSCDASMILQAIIDAITDLAIPVTMAYQDAMGDLEVQVLTDPNIKQSSSLYILTSEISVLRNAIQPIIGVINSLRDHKPDPNGRPHLGFKTGLTACSHTNSSGFGSGPGSRVASSQETEGITMPSTVNISPMCQTYLGDVLDHCITINDGYDQMRRSADNMIDLIFNTIGAYQNESITQLSLVTCMFLPLTFLSGYFGMNFKSFSSIQEYSDAFFWAIAIPFVFVVMVILMREVIQRYLMKLANKRLIWSSRRRRIPKRQRVQES</sequence>
<feature type="transmembrane region" description="Helical" evidence="9">
    <location>
        <begin position="539"/>
        <end position="560"/>
    </location>
</feature>
<comment type="subcellular location">
    <subcellularLocation>
        <location evidence="1">Cell membrane</location>
        <topology evidence="1">Multi-pass membrane protein</topology>
    </subcellularLocation>
</comment>
<dbReference type="InterPro" id="IPR045861">
    <property type="entry name" value="CorA_cytoplasmic_dom"/>
</dbReference>
<dbReference type="InterPro" id="IPR045863">
    <property type="entry name" value="CorA_TM1_TM2"/>
</dbReference>
<evidence type="ECO:0000256" key="6">
    <source>
        <dbReference type="ARBA" id="ARBA00022989"/>
    </source>
</evidence>
<keyword evidence="7 9" id="KW-0472">Membrane</keyword>
<dbReference type="Gene3D" id="3.30.460.20">
    <property type="entry name" value="CorA soluble domain-like"/>
    <property type="match status" value="1"/>
</dbReference>
<dbReference type="GO" id="GO:0015087">
    <property type="term" value="F:cobalt ion transmembrane transporter activity"/>
    <property type="evidence" value="ECO:0007669"/>
    <property type="project" value="TreeGrafter"/>
</dbReference>
<dbReference type="PANTHER" id="PTHR46494">
    <property type="entry name" value="CORA FAMILY METAL ION TRANSPORTER (EUROFUNG)"/>
    <property type="match status" value="1"/>
</dbReference>
<reference evidence="11" key="1">
    <citation type="journal article" date="2012" name="MBio">
        <title>Comparative genome analysis of Trichophyton rubrum and related dermatophytes reveals candidate genes involved in infection.</title>
        <authorList>
            <person name="Martinez D.A."/>
            <person name="Oliver B.G."/>
            <person name="Graeser Y."/>
            <person name="Goldberg J.M."/>
            <person name="Li W."/>
            <person name="Martinez-Rossi N.M."/>
            <person name="Monod M."/>
            <person name="Shelest E."/>
            <person name="Barton R.C."/>
            <person name="Birch E."/>
            <person name="Brakhage A.A."/>
            <person name="Chen Z."/>
            <person name="Gurr S.J."/>
            <person name="Heiman D."/>
            <person name="Heitman J."/>
            <person name="Kosti I."/>
            <person name="Rossi A."/>
            <person name="Saif S."/>
            <person name="Samalova M."/>
            <person name="Saunders C.W."/>
            <person name="Shea T."/>
            <person name="Summerbell R.C."/>
            <person name="Xu J."/>
            <person name="Young S."/>
            <person name="Zeng Q."/>
            <person name="Birren B.W."/>
            <person name="Cuomo C.A."/>
            <person name="White T.C."/>
        </authorList>
    </citation>
    <scope>NUCLEOTIDE SEQUENCE [LARGE SCALE GENOMIC DNA]</scope>
    <source>
        <strain evidence="11">ATCC MYA-4604 / CBS 118893</strain>
    </source>
</reference>
<evidence type="ECO:0000256" key="1">
    <source>
        <dbReference type="ARBA" id="ARBA00004651"/>
    </source>
</evidence>